<sequence>MGGGSARRRGSGEHDEHHRPARTARGVALGAGLLLFAGCGGSAEPLPAESAVPHYDAAAEVVLAELAGPEWALQENQRTVQEEDGACRYSPGVWNADQALEGVSGGEGWDALAERLDPVLAEHGFGDLGAPERSGALYSVRSQDAHGAELVLDAQGRLALRGALVDAETCTPEALGL</sequence>
<evidence type="ECO:0000313" key="3">
    <source>
        <dbReference type="EMBL" id="RRR24154.1"/>
    </source>
</evidence>
<evidence type="ECO:0000313" key="5">
    <source>
        <dbReference type="Proteomes" id="UP000282185"/>
    </source>
</evidence>
<accession>A0A345YR61</accession>
<dbReference type="EMBL" id="CP031356">
    <property type="protein sequence ID" value="AXK46413.1"/>
    <property type="molecule type" value="Genomic_DNA"/>
</dbReference>
<evidence type="ECO:0000256" key="1">
    <source>
        <dbReference type="SAM" id="MobiDB-lite"/>
    </source>
</evidence>
<feature type="region of interest" description="Disordered" evidence="1">
    <location>
        <begin position="1"/>
        <end position="22"/>
    </location>
</feature>
<name>A0A345YR61_9MICO</name>
<evidence type="ECO:0000313" key="4">
    <source>
        <dbReference type="Proteomes" id="UP000254236"/>
    </source>
</evidence>
<evidence type="ECO:0000313" key="2">
    <source>
        <dbReference type="EMBL" id="AXK46413.1"/>
    </source>
</evidence>
<gene>
    <name evidence="2" type="ORF">DWV08_12855</name>
    <name evidence="3" type="ORF">DXU92_04605</name>
</gene>
<proteinExistence type="predicted"/>
<dbReference type="Proteomes" id="UP000282185">
    <property type="component" value="Unassembled WGS sequence"/>
</dbReference>
<evidence type="ECO:0008006" key="6">
    <source>
        <dbReference type="Google" id="ProtNLM"/>
    </source>
</evidence>
<dbReference type="EMBL" id="QSWH01000002">
    <property type="protein sequence ID" value="RRR24154.1"/>
    <property type="molecule type" value="Genomic_DNA"/>
</dbReference>
<reference evidence="3 5" key="2">
    <citation type="submission" date="2018-08" db="EMBL/GenBank/DDBJ databases">
        <title>Brachybacterium saurashtrense DSM 23186.</title>
        <authorList>
            <person name="Li Y."/>
        </authorList>
    </citation>
    <scope>NUCLEOTIDE SEQUENCE [LARGE SCALE GENOMIC DNA]</scope>
    <source>
        <strain evidence="3 5">DSM 23186</strain>
    </source>
</reference>
<dbReference type="OrthoDB" id="4794280at2"/>
<protein>
    <recommendedName>
        <fullName evidence="6">DUF4853 domain-containing protein</fullName>
    </recommendedName>
</protein>
<dbReference type="AlphaFoldDB" id="A0A345YR61"/>
<reference evidence="2 4" key="1">
    <citation type="submission" date="2018-07" db="EMBL/GenBank/DDBJ databases">
        <title>Brachybacterium saurashtrense DSM 23186 genome sequence.</title>
        <authorList>
            <person name="Guo L."/>
        </authorList>
    </citation>
    <scope>NUCLEOTIDE SEQUENCE [LARGE SCALE GENOMIC DNA]</scope>
    <source>
        <strain evidence="2 4">DSM 23186</strain>
    </source>
</reference>
<organism evidence="3 5">
    <name type="scientific">Brachybacterium saurashtrense</name>
    <dbReference type="NCBI Taxonomy" id="556288"/>
    <lineage>
        <taxon>Bacteria</taxon>
        <taxon>Bacillati</taxon>
        <taxon>Actinomycetota</taxon>
        <taxon>Actinomycetes</taxon>
        <taxon>Micrococcales</taxon>
        <taxon>Dermabacteraceae</taxon>
        <taxon>Brachybacterium</taxon>
    </lineage>
</organism>
<dbReference type="Proteomes" id="UP000254236">
    <property type="component" value="Chromosome"/>
</dbReference>
<keyword evidence="4" id="KW-1185">Reference proteome</keyword>
<dbReference type="KEGG" id="bsau:DWV08_12855"/>